<dbReference type="GO" id="GO:0032259">
    <property type="term" value="P:methylation"/>
    <property type="evidence" value="ECO:0007669"/>
    <property type="project" value="UniProtKB-KW"/>
</dbReference>
<accession>A0A7C4RR04</accession>
<dbReference type="PANTHER" id="PTHR43861">
    <property type="entry name" value="TRANS-ACONITATE 2-METHYLTRANSFERASE-RELATED"/>
    <property type="match status" value="1"/>
</dbReference>
<reference evidence="3" key="1">
    <citation type="journal article" date="2020" name="mSystems">
        <title>Genome- and Community-Level Interaction Insights into Carbon Utilization and Element Cycling Functions of Hydrothermarchaeota in Hydrothermal Sediment.</title>
        <authorList>
            <person name="Zhou Z."/>
            <person name="Liu Y."/>
            <person name="Xu W."/>
            <person name="Pan J."/>
            <person name="Luo Z.H."/>
            <person name="Li M."/>
        </authorList>
    </citation>
    <scope>NUCLEOTIDE SEQUENCE [LARGE SCALE GENOMIC DNA]</scope>
    <source>
        <strain evidence="3">SpSt-477</strain>
    </source>
</reference>
<dbReference type="Gene3D" id="3.40.50.150">
    <property type="entry name" value="Vaccinia Virus protein VP39"/>
    <property type="match status" value="1"/>
</dbReference>
<gene>
    <name evidence="3" type="ORF">ENS29_03455</name>
</gene>
<dbReference type="GO" id="GO:0008757">
    <property type="term" value="F:S-adenosylmethionine-dependent methyltransferase activity"/>
    <property type="evidence" value="ECO:0007669"/>
    <property type="project" value="InterPro"/>
</dbReference>
<sequence length="290" mass="32168">MGSAIDAKTQRPKMGIPMRGQTESGCSCDTIDDFGEQWRSYTRNTGYYGSTESLIALFGDLLTPEDIRGKHLADVGAGSGRYTRMFHALGARSILAMEPSSAIDVLKANTSDLDRIEYLQARADEIPARGFDWVFCIGVLQFIAEPDASLQAMGKALGPGGKLFLWVYGLENNEVYLRLTAPLRALTCNMPHAILDPVAAFLAAVASAYAGLCRCVPHPLPLSDYLLGYYSKLDFYSRKLIAYDQLNPKYAKYYRKEELDALLRRNGFSDVRMFHYLNYSWSAVASYAGA</sequence>
<feature type="region of interest" description="Disordered" evidence="1">
    <location>
        <begin position="1"/>
        <end position="22"/>
    </location>
</feature>
<evidence type="ECO:0000259" key="2">
    <source>
        <dbReference type="Pfam" id="PF08241"/>
    </source>
</evidence>
<evidence type="ECO:0000256" key="1">
    <source>
        <dbReference type="SAM" id="MobiDB-lite"/>
    </source>
</evidence>
<name>A0A7C4RR04_9BACT</name>
<dbReference type="EMBL" id="DSUH01000073">
    <property type="protein sequence ID" value="HGU31896.1"/>
    <property type="molecule type" value="Genomic_DNA"/>
</dbReference>
<dbReference type="InterPro" id="IPR029063">
    <property type="entry name" value="SAM-dependent_MTases_sf"/>
</dbReference>
<dbReference type="AlphaFoldDB" id="A0A7C4RR04"/>
<comment type="caution">
    <text evidence="3">The sequence shown here is derived from an EMBL/GenBank/DDBJ whole genome shotgun (WGS) entry which is preliminary data.</text>
</comment>
<dbReference type="InterPro" id="IPR013216">
    <property type="entry name" value="Methyltransf_11"/>
</dbReference>
<dbReference type="Pfam" id="PF08241">
    <property type="entry name" value="Methyltransf_11"/>
    <property type="match status" value="1"/>
</dbReference>
<feature type="domain" description="Methyltransferase type 11" evidence="2">
    <location>
        <begin position="74"/>
        <end position="165"/>
    </location>
</feature>
<evidence type="ECO:0000313" key="3">
    <source>
        <dbReference type="EMBL" id="HGU31896.1"/>
    </source>
</evidence>
<keyword evidence="3" id="KW-0489">Methyltransferase</keyword>
<keyword evidence="3" id="KW-0808">Transferase</keyword>
<proteinExistence type="predicted"/>
<dbReference type="CDD" id="cd02440">
    <property type="entry name" value="AdoMet_MTases"/>
    <property type="match status" value="1"/>
</dbReference>
<dbReference type="SUPFAM" id="SSF53335">
    <property type="entry name" value="S-adenosyl-L-methionine-dependent methyltransferases"/>
    <property type="match status" value="1"/>
</dbReference>
<dbReference type="PANTHER" id="PTHR43861:SF1">
    <property type="entry name" value="TRANS-ACONITATE 2-METHYLTRANSFERASE"/>
    <property type="match status" value="1"/>
</dbReference>
<protein>
    <submittedName>
        <fullName evidence="3">Class I SAM-dependent methyltransferase</fullName>
    </submittedName>
</protein>
<organism evidence="3">
    <name type="scientific">Desulfatirhabdium butyrativorans</name>
    <dbReference type="NCBI Taxonomy" id="340467"/>
    <lineage>
        <taxon>Bacteria</taxon>
        <taxon>Pseudomonadati</taxon>
        <taxon>Thermodesulfobacteriota</taxon>
        <taxon>Desulfobacteria</taxon>
        <taxon>Desulfobacterales</taxon>
        <taxon>Desulfatirhabdiaceae</taxon>
        <taxon>Desulfatirhabdium</taxon>
    </lineage>
</organism>